<dbReference type="EMBL" id="JAOURS010000012">
    <property type="protein sequence ID" value="MDC6639104.1"/>
    <property type="molecule type" value="Genomic_DNA"/>
</dbReference>
<accession>A0A9X3YBP5</accession>
<sequence length="62" mass="6909">MKINFTTKAIENLSPKAAAYIAYHASGERGTGPVGVRVYPSGRKTFVYRHYVGENYKISDAR</sequence>
<reference evidence="1" key="1">
    <citation type="journal article" date="2023" name="Genes Genomics">
        <title>Genomic insights of Leclercia adecarboxylata strains linked to an outbreak in public hospitals in Mexico.</title>
        <authorList>
            <person name="Barrios-Villa E."/>
            <person name="Pacheco-Flores B."/>
            <person name="Lozano-Zarain P."/>
            <person name="Del Campo-Ortega R."/>
            <person name="de Jesus Ascencio-Montiel I."/>
            <person name="Gonzalez-Leon M."/>
            <person name="Camorlinga-Ponce M."/>
            <person name="Gaytan Cervantes F.J."/>
            <person name="Gonzalez Torres C."/>
            <person name="Aguilar E."/>
            <person name="Gonzalez Ibarra J."/>
            <person name="Torres Lopez F.J."/>
            <person name="Rosas-Vargas H."/>
            <person name="Gonzalez-Bonilla C.R."/>
            <person name="Del Carmen Rocha-Gracia R."/>
        </authorList>
    </citation>
    <scope>NUCLEOTIDE SEQUENCE</scope>
    <source>
        <strain evidence="1">Lac40</strain>
    </source>
</reference>
<protein>
    <submittedName>
        <fullName evidence="1">Arm DNA-binding domain-containing protein</fullName>
    </submittedName>
</protein>
<comment type="caution">
    <text evidence="1">The sequence shown here is derived from an EMBL/GenBank/DDBJ whole genome shotgun (WGS) entry which is preliminary data.</text>
</comment>
<proteinExistence type="predicted"/>
<keyword evidence="1" id="KW-0238">DNA-binding</keyword>
<dbReference type="OrthoDB" id="5589990at2"/>
<dbReference type="GO" id="GO:0003677">
    <property type="term" value="F:DNA binding"/>
    <property type="evidence" value="ECO:0007669"/>
    <property type="project" value="UniProtKB-KW"/>
</dbReference>
<evidence type="ECO:0000313" key="2">
    <source>
        <dbReference type="Proteomes" id="UP001149314"/>
    </source>
</evidence>
<evidence type="ECO:0000313" key="1">
    <source>
        <dbReference type="EMBL" id="MDC6639104.1"/>
    </source>
</evidence>
<dbReference type="Proteomes" id="UP001149314">
    <property type="component" value="Unassembled WGS sequence"/>
</dbReference>
<dbReference type="RefSeq" id="WP_147320655.1">
    <property type="nucleotide sequence ID" value="NZ_CP060824.1"/>
</dbReference>
<organism evidence="1 2">
    <name type="scientific">Leclercia adecarboxylata</name>
    <dbReference type="NCBI Taxonomy" id="83655"/>
    <lineage>
        <taxon>Bacteria</taxon>
        <taxon>Pseudomonadati</taxon>
        <taxon>Pseudomonadota</taxon>
        <taxon>Gammaproteobacteria</taxon>
        <taxon>Enterobacterales</taxon>
        <taxon>Enterobacteriaceae</taxon>
        <taxon>Leclercia</taxon>
    </lineage>
</organism>
<dbReference type="AlphaFoldDB" id="A0A9X3YBP5"/>
<gene>
    <name evidence="1" type="ORF">OEZ79_12735</name>
</gene>
<name>A0A9X3YBP5_9ENTR</name>